<dbReference type="AlphaFoldDB" id="A0A3A6PNT1"/>
<keyword evidence="3" id="KW-1185">Reference proteome</keyword>
<feature type="chain" id="PRO_5017202661" evidence="1">
    <location>
        <begin position="26"/>
        <end position="193"/>
    </location>
</feature>
<sequence>MMKKRLAAMLFIGAAALLLASYSNASDDSSIIVKSGNVFIDVIVEQEASSAALASTDERLFQTWMSSHSEIPYVQLGGSITITANRDLTGSYEIRDVLLKKDGSLKYSAQHSIKTGHVTDIQFDQGVGSFILTENMNAYLSSQSADYEPGAAIRGFKLYLGDTDESIVFVIRTDAGNAQEQKAVFECISAKPS</sequence>
<name>A0A3A6PNT1_9BACL</name>
<keyword evidence="1" id="KW-0732">Signal</keyword>
<dbReference type="EMBL" id="QXQB01000001">
    <property type="protein sequence ID" value="RJX41376.1"/>
    <property type="molecule type" value="Genomic_DNA"/>
</dbReference>
<organism evidence="2 3">
    <name type="scientific">Paenibacillus pinisoli</name>
    <dbReference type="NCBI Taxonomy" id="1276110"/>
    <lineage>
        <taxon>Bacteria</taxon>
        <taxon>Bacillati</taxon>
        <taxon>Bacillota</taxon>
        <taxon>Bacilli</taxon>
        <taxon>Bacillales</taxon>
        <taxon>Paenibacillaceae</taxon>
        <taxon>Paenibacillus</taxon>
    </lineage>
</organism>
<protein>
    <submittedName>
        <fullName evidence="2">Uncharacterized protein</fullName>
    </submittedName>
</protein>
<feature type="signal peptide" evidence="1">
    <location>
        <begin position="1"/>
        <end position="25"/>
    </location>
</feature>
<dbReference type="Proteomes" id="UP000267798">
    <property type="component" value="Unassembled WGS sequence"/>
</dbReference>
<gene>
    <name evidence="2" type="ORF">D3P09_05205</name>
</gene>
<evidence type="ECO:0000256" key="1">
    <source>
        <dbReference type="SAM" id="SignalP"/>
    </source>
</evidence>
<evidence type="ECO:0000313" key="2">
    <source>
        <dbReference type="EMBL" id="RJX41376.1"/>
    </source>
</evidence>
<reference evidence="2 3" key="1">
    <citation type="submission" date="2018-09" db="EMBL/GenBank/DDBJ databases">
        <title>Paenibacillus aracenensis nov. sp. isolated from a cave in southern Spain.</title>
        <authorList>
            <person name="Jurado V."/>
            <person name="Gutierrez-Patricio S."/>
            <person name="Gonzalez-Pimentel J.L."/>
            <person name="Miller A.Z."/>
            <person name="Laiz L."/>
            <person name="Saiz-Jimenez C."/>
        </authorList>
    </citation>
    <scope>NUCLEOTIDE SEQUENCE [LARGE SCALE GENOMIC DNA]</scope>
    <source>
        <strain evidence="2 3">JCM 19203</strain>
    </source>
</reference>
<comment type="caution">
    <text evidence="2">The sequence shown here is derived from an EMBL/GenBank/DDBJ whole genome shotgun (WGS) entry which is preliminary data.</text>
</comment>
<evidence type="ECO:0000313" key="3">
    <source>
        <dbReference type="Proteomes" id="UP000267798"/>
    </source>
</evidence>
<proteinExistence type="predicted"/>
<accession>A0A3A6PNT1</accession>